<sequence length="76" mass="7373">LSGLMAAAAAAGVLGGRLLGSLLGARLLTLATAAATTAAALGGDGVGVDQLEHLTVSHVFSLSFGPTGHFSEPYPV</sequence>
<dbReference type="HOGENOM" id="CLU_2643547_0_0_11"/>
<organism evidence="1 2">
    <name type="scientific">Schaalia odontolytica F0309</name>
    <dbReference type="NCBI Taxonomy" id="649742"/>
    <lineage>
        <taxon>Bacteria</taxon>
        <taxon>Bacillati</taxon>
        <taxon>Actinomycetota</taxon>
        <taxon>Actinomycetes</taxon>
        <taxon>Actinomycetales</taxon>
        <taxon>Actinomycetaceae</taxon>
        <taxon>Schaalia</taxon>
    </lineage>
</organism>
<feature type="non-terminal residue" evidence="1">
    <location>
        <position position="1"/>
    </location>
</feature>
<accession>D4TZD9</accession>
<evidence type="ECO:0000313" key="2">
    <source>
        <dbReference type="Proteomes" id="UP000003150"/>
    </source>
</evidence>
<dbReference type="Proteomes" id="UP000003150">
    <property type="component" value="Unassembled WGS sequence"/>
</dbReference>
<gene>
    <name evidence="1" type="ORF">HMPREF0970_01320</name>
</gene>
<reference evidence="1 2" key="1">
    <citation type="submission" date="2009-10" db="EMBL/GenBank/DDBJ databases">
        <authorList>
            <person name="Weinstock G."/>
            <person name="Sodergren E."/>
            <person name="Clifton S."/>
            <person name="Fulton L."/>
            <person name="Fulton B."/>
            <person name="Courtney L."/>
            <person name="Fronick C."/>
            <person name="Harrison M."/>
            <person name="Strong C."/>
            <person name="Farmer C."/>
            <person name="Delahaunty K."/>
            <person name="Markovic C."/>
            <person name="Hall O."/>
            <person name="Minx P."/>
            <person name="Tomlinson C."/>
            <person name="Mitreva M."/>
            <person name="Nelson J."/>
            <person name="Hou S."/>
            <person name="Wollam A."/>
            <person name="Pepin K.H."/>
            <person name="Johnson M."/>
            <person name="Bhonagiri V."/>
            <person name="Nash W.E."/>
            <person name="Warren W."/>
            <person name="Chinwalla A."/>
            <person name="Mardis E.R."/>
            <person name="Wilson R.K."/>
        </authorList>
    </citation>
    <scope>NUCLEOTIDE SEQUENCE [LARGE SCALE GENOMIC DNA]</scope>
    <source>
        <strain evidence="1 2">F0309</strain>
    </source>
</reference>
<proteinExistence type="predicted"/>
<evidence type="ECO:0000313" key="1">
    <source>
        <dbReference type="EMBL" id="EFF79734.1"/>
    </source>
</evidence>
<dbReference type="AlphaFoldDB" id="D4TZD9"/>
<protein>
    <submittedName>
        <fullName evidence="1">Uncharacterized protein</fullName>
    </submittedName>
</protein>
<name>D4TZD9_9ACTO</name>
<comment type="caution">
    <text evidence="1">The sequence shown here is derived from an EMBL/GenBank/DDBJ whole genome shotgun (WGS) entry which is preliminary data.</text>
</comment>
<dbReference type="EMBL" id="ACYT02000037">
    <property type="protein sequence ID" value="EFF79734.1"/>
    <property type="molecule type" value="Genomic_DNA"/>
</dbReference>